<feature type="region of interest" description="Disordered" evidence="2">
    <location>
        <begin position="200"/>
        <end position="225"/>
    </location>
</feature>
<feature type="coiled-coil region" evidence="1">
    <location>
        <begin position="641"/>
        <end position="682"/>
    </location>
</feature>
<dbReference type="GO" id="GO:0060287">
    <property type="term" value="P:epithelial cilium movement involved in determination of left/right asymmetry"/>
    <property type="evidence" value="ECO:0007669"/>
    <property type="project" value="TreeGrafter"/>
</dbReference>
<feature type="coiled-coil region" evidence="1">
    <location>
        <begin position="503"/>
        <end position="544"/>
    </location>
</feature>
<dbReference type="InterPro" id="IPR037386">
    <property type="entry name" value="CCDC40"/>
</dbReference>
<dbReference type="PANTHER" id="PTHR16275:SF8">
    <property type="entry name" value="COILED-COIL DOMAIN-CONTAINING PROTEIN 40"/>
    <property type="match status" value="1"/>
</dbReference>
<sequence>MEGGGSEGGGEEERKMTSQDDKTSEPSDTTDAAEDSGATAPMREGGSDEQAEAGTDQTVSHSLVGVSGAELALLEPSGSEQYDGSRVVPLPPYPSQHFSESQEEGTQGAYEEEEEEEEEELVVLDPEHPLMKRFQSALKHHLSKQLERLNMDLREKLATEKLEAAQRERLGVDLYSVQLELARLQAQLEGHHDANMQASTQRRQVLQQLESTKGHQQATASQASKQRARVLQLQTEVESLAMRFFYMKDVSNDLSSDLSVMKNASRKAETEKTQAEEQKYKQDLYVERLTKNKEKLTEEITMYEVQTAAQSEETQAAREALGEAQLEMEALEVEKKQLMQQWNSSLVGMKWRDEAYTAMQDALRQAANEGRSLDTEIEGYKKSITVEEERNELLTVLMNRAQLDSSTWRKLITQSQGQQEALQSQYSTYTRMLHESESTYTRLNVECSLGQSEVTGLRKQVERESAARLALEEKVMSKLQEQLTHDSAAKFSRRLTGKMAAHKRDLEVQLSAVENELAQVSLAASEARQRVDNLLRALTQLDQEISRRHGLLSASEAQVAKQVTVIERKQVTINVYHKKIQQVVSTTGHEDLGPLEIRASTLSKELDEVGAEINEQQQFWLRQQGELVRLSQEKQGQSSALQTLQTQLTILQQRKVRTESEIEQERREQSDLERHMKGLRGDMLKLNSLLSDNGQLGQVLEQSNMLMENEFLTHLKEAERDAIQMQMRLEKVQEEKERLLNSLVESERQIMLWEKKTQLVRETHLAVDSEVGQGDIHSMKAEIHRMEVRYTQLLKQQERLLREMESMVARRESIVRRGEAQARCDRKHTTHTDLHNIMQGLRRKILDTQKQAEECDGVVAVLKESQVSLSSRLREQQQQVTEVCSISTVLADDLNDLQDTKDQNLALLVALQGQAKQLQLVRDGRYSAVASGEGPLASATQREEERLCSVATVLQRVCQELPEHQGALRRITITLGTHVQEGP</sequence>
<dbReference type="GO" id="GO:0035082">
    <property type="term" value="P:axoneme assembly"/>
    <property type="evidence" value="ECO:0007669"/>
    <property type="project" value="InterPro"/>
</dbReference>
<dbReference type="GO" id="GO:0005929">
    <property type="term" value="C:cilium"/>
    <property type="evidence" value="ECO:0007669"/>
    <property type="project" value="TreeGrafter"/>
</dbReference>
<proteinExistence type="predicted"/>
<keyword evidence="3" id="KW-1185">Reference proteome</keyword>
<dbReference type="Proteomes" id="UP000515152">
    <property type="component" value="Chromosome 26"/>
</dbReference>
<dbReference type="RefSeq" id="XP_031419734.1">
    <property type="nucleotide sequence ID" value="XM_031563874.1"/>
</dbReference>
<feature type="coiled-coil region" evidence="1">
    <location>
        <begin position="258"/>
        <end position="341"/>
    </location>
</feature>
<name>A0A6P8F4D2_CLUHA</name>
<dbReference type="GeneID" id="105892292"/>
<keyword evidence="1" id="KW-0175">Coiled coil</keyword>
<feature type="coiled-coil region" evidence="1">
    <location>
        <begin position="715"/>
        <end position="803"/>
    </location>
</feature>
<evidence type="ECO:0000313" key="4">
    <source>
        <dbReference type="RefSeq" id="XP_031419734.1"/>
    </source>
</evidence>
<dbReference type="Pfam" id="PF08647">
    <property type="entry name" value="BRE1"/>
    <property type="match status" value="1"/>
</dbReference>
<feature type="region of interest" description="Disordered" evidence="2">
    <location>
        <begin position="1"/>
        <end position="118"/>
    </location>
</feature>
<dbReference type="PANTHER" id="PTHR16275">
    <property type="entry name" value="COILED-COIL DOMAIN-CONTAINING PROTEIN 40"/>
    <property type="match status" value="1"/>
</dbReference>
<organism evidence="3 4">
    <name type="scientific">Clupea harengus</name>
    <name type="common">Atlantic herring</name>
    <dbReference type="NCBI Taxonomy" id="7950"/>
    <lineage>
        <taxon>Eukaryota</taxon>
        <taxon>Metazoa</taxon>
        <taxon>Chordata</taxon>
        <taxon>Craniata</taxon>
        <taxon>Vertebrata</taxon>
        <taxon>Euteleostomi</taxon>
        <taxon>Actinopterygii</taxon>
        <taxon>Neopterygii</taxon>
        <taxon>Teleostei</taxon>
        <taxon>Clupei</taxon>
        <taxon>Clupeiformes</taxon>
        <taxon>Clupeoidei</taxon>
        <taxon>Clupeidae</taxon>
        <taxon>Clupea</taxon>
    </lineage>
</organism>
<evidence type="ECO:0000313" key="3">
    <source>
        <dbReference type="Proteomes" id="UP000515152"/>
    </source>
</evidence>
<dbReference type="GO" id="GO:0001947">
    <property type="term" value="P:heart looping"/>
    <property type="evidence" value="ECO:0007669"/>
    <property type="project" value="TreeGrafter"/>
</dbReference>
<protein>
    <submittedName>
        <fullName evidence="4">Coiled-coil domain-containing protein 40</fullName>
    </submittedName>
</protein>
<dbReference type="GO" id="GO:0005576">
    <property type="term" value="C:extracellular region"/>
    <property type="evidence" value="ECO:0007669"/>
    <property type="project" value="GOC"/>
</dbReference>
<evidence type="ECO:0000256" key="2">
    <source>
        <dbReference type="SAM" id="MobiDB-lite"/>
    </source>
</evidence>
<dbReference type="GO" id="GO:0005737">
    <property type="term" value="C:cytoplasm"/>
    <property type="evidence" value="ECO:0007669"/>
    <property type="project" value="TreeGrafter"/>
</dbReference>
<dbReference type="OrthoDB" id="188741at2759"/>
<gene>
    <name evidence="4" type="primary">LOC105892292</name>
</gene>
<accession>A0A6P8F4D2</accession>
<reference evidence="4" key="1">
    <citation type="submission" date="2025-08" db="UniProtKB">
        <authorList>
            <consortium name="RefSeq"/>
        </authorList>
    </citation>
    <scope>IDENTIFICATION</scope>
</reference>
<feature type="compositionally biased region" description="Basic and acidic residues" evidence="2">
    <location>
        <begin position="11"/>
        <end position="25"/>
    </location>
</feature>
<dbReference type="KEGG" id="char:105892292"/>
<dbReference type="AlphaFoldDB" id="A0A6P8F4D2"/>
<evidence type="ECO:0000256" key="1">
    <source>
        <dbReference type="SAM" id="Coils"/>
    </source>
</evidence>